<evidence type="ECO:0000313" key="1">
    <source>
        <dbReference type="EMBL" id="KAF2715097.1"/>
    </source>
</evidence>
<reference evidence="1" key="1">
    <citation type="journal article" date="2020" name="Stud. Mycol.">
        <title>101 Dothideomycetes genomes: a test case for predicting lifestyles and emergence of pathogens.</title>
        <authorList>
            <person name="Haridas S."/>
            <person name="Albert R."/>
            <person name="Binder M."/>
            <person name="Bloem J."/>
            <person name="Labutti K."/>
            <person name="Salamov A."/>
            <person name="Andreopoulos B."/>
            <person name="Baker S."/>
            <person name="Barry K."/>
            <person name="Bills G."/>
            <person name="Bluhm B."/>
            <person name="Cannon C."/>
            <person name="Castanera R."/>
            <person name="Culley D."/>
            <person name="Daum C."/>
            <person name="Ezra D."/>
            <person name="Gonzalez J."/>
            <person name="Henrissat B."/>
            <person name="Kuo A."/>
            <person name="Liang C."/>
            <person name="Lipzen A."/>
            <person name="Lutzoni F."/>
            <person name="Magnuson J."/>
            <person name="Mondo S."/>
            <person name="Nolan M."/>
            <person name="Ohm R."/>
            <person name="Pangilinan J."/>
            <person name="Park H.-J."/>
            <person name="Ramirez L."/>
            <person name="Alfaro M."/>
            <person name="Sun H."/>
            <person name="Tritt A."/>
            <person name="Yoshinaga Y."/>
            <person name="Zwiers L.-H."/>
            <person name="Turgeon B."/>
            <person name="Goodwin S."/>
            <person name="Spatafora J."/>
            <person name="Crous P."/>
            <person name="Grigoriev I."/>
        </authorList>
    </citation>
    <scope>NUCLEOTIDE SEQUENCE</scope>
    <source>
        <strain evidence="1">CBS 279.74</strain>
    </source>
</reference>
<dbReference type="EMBL" id="MU005764">
    <property type="protein sequence ID" value="KAF2715097.1"/>
    <property type="molecule type" value="Genomic_DNA"/>
</dbReference>
<proteinExistence type="predicted"/>
<evidence type="ECO:0000313" key="2">
    <source>
        <dbReference type="Proteomes" id="UP000799428"/>
    </source>
</evidence>
<name>A0A6G1KRZ2_9PLEO</name>
<dbReference type="AlphaFoldDB" id="A0A6G1KRZ2"/>
<keyword evidence="2" id="KW-1185">Reference proteome</keyword>
<protein>
    <submittedName>
        <fullName evidence="1">Uncharacterized protein</fullName>
    </submittedName>
</protein>
<organism evidence="1 2">
    <name type="scientific">Pleomassaria siparia CBS 279.74</name>
    <dbReference type="NCBI Taxonomy" id="1314801"/>
    <lineage>
        <taxon>Eukaryota</taxon>
        <taxon>Fungi</taxon>
        <taxon>Dikarya</taxon>
        <taxon>Ascomycota</taxon>
        <taxon>Pezizomycotina</taxon>
        <taxon>Dothideomycetes</taxon>
        <taxon>Pleosporomycetidae</taxon>
        <taxon>Pleosporales</taxon>
        <taxon>Pleomassariaceae</taxon>
        <taxon>Pleomassaria</taxon>
    </lineage>
</organism>
<sequence length="138" mass="15076">MLFFCILNYCQKFLIIDRVVYLSRVIFSYIRRSFATSVPKVCPQRAHTVPKVAEVSEVPGADTILTQVRPISAFTTKGALRSKGKAGRASVVPMAPKAAQRCLEGAHGAMGRPPVPLVAKSQNATTLNLNNSFSNRQK</sequence>
<gene>
    <name evidence="1" type="ORF">K504DRAFT_510225</name>
</gene>
<accession>A0A6G1KRZ2</accession>
<dbReference type="Proteomes" id="UP000799428">
    <property type="component" value="Unassembled WGS sequence"/>
</dbReference>